<keyword evidence="1" id="KW-0472">Membrane</keyword>
<organism evidence="2 3">
    <name type="scientific">Brasilonema sennae CENA114</name>
    <dbReference type="NCBI Taxonomy" id="415709"/>
    <lineage>
        <taxon>Bacteria</taxon>
        <taxon>Bacillati</taxon>
        <taxon>Cyanobacteriota</taxon>
        <taxon>Cyanophyceae</taxon>
        <taxon>Nostocales</taxon>
        <taxon>Scytonemataceae</taxon>
        <taxon>Brasilonema</taxon>
        <taxon>Bromeliae group (in: Brasilonema)</taxon>
    </lineage>
</organism>
<evidence type="ECO:0008006" key="4">
    <source>
        <dbReference type="Google" id="ProtNLM"/>
    </source>
</evidence>
<sequence>MATICIRDLAGFDLMSDEESYLNEFTEEDFPAIKGGITPFITTVVAFSASAGASYAISRLFK</sequence>
<dbReference type="EMBL" id="CP030118">
    <property type="protein sequence ID" value="QDL10597.1"/>
    <property type="molecule type" value="Genomic_DNA"/>
</dbReference>
<keyword evidence="1" id="KW-1133">Transmembrane helix</keyword>
<reference evidence="2 3" key="1">
    <citation type="submission" date="2018-06" db="EMBL/GenBank/DDBJ databases">
        <title>Comparative genomics of Brasilonema spp. strains.</title>
        <authorList>
            <person name="Alvarenga D.O."/>
            <person name="Fiore M.F."/>
            <person name="Varani A.M."/>
        </authorList>
    </citation>
    <scope>NUCLEOTIDE SEQUENCE [LARGE SCALE GENOMIC DNA]</scope>
    <source>
        <strain evidence="2 3">CENA114</strain>
    </source>
</reference>
<dbReference type="KEGG" id="bsen:DP114_24280"/>
<gene>
    <name evidence="2" type="ORF">DP114_24280</name>
</gene>
<evidence type="ECO:0000256" key="1">
    <source>
        <dbReference type="SAM" id="Phobius"/>
    </source>
</evidence>
<dbReference type="AlphaFoldDB" id="A0A856MN05"/>
<dbReference type="Proteomes" id="UP000503129">
    <property type="component" value="Chromosome"/>
</dbReference>
<evidence type="ECO:0000313" key="3">
    <source>
        <dbReference type="Proteomes" id="UP000503129"/>
    </source>
</evidence>
<keyword evidence="3" id="KW-1185">Reference proteome</keyword>
<dbReference type="RefSeq" id="WP_169265559.1">
    <property type="nucleotide sequence ID" value="NZ_CAWOXK010000001.1"/>
</dbReference>
<feature type="transmembrane region" description="Helical" evidence="1">
    <location>
        <begin position="37"/>
        <end position="57"/>
    </location>
</feature>
<name>A0A856MN05_9CYAN</name>
<protein>
    <recommendedName>
        <fullName evidence="4">Class IIb bacteriocin, lactobin A/cerein 7B family</fullName>
    </recommendedName>
</protein>
<proteinExistence type="predicted"/>
<evidence type="ECO:0000313" key="2">
    <source>
        <dbReference type="EMBL" id="QDL10597.1"/>
    </source>
</evidence>
<keyword evidence="1" id="KW-0812">Transmembrane</keyword>
<accession>A0A856MN05</accession>